<dbReference type="InterPro" id="IPR010980">
    <property type="entry name" value="Cyt_c/b562"/>
</dbReference>
<dbReference type="GO" id="GO:0005506">
    <property type="term" value="F:iron ion binding"/>
    <property type="evidence" value="ECO:0007669"/>
    <property type="project" value="InterPro"/>
</dbReference>
<dbReference type="Proteomes" id="UP000290819">
    <property type="component" value="Unassembled WGS sequence"/>
</dbReference>
<evidence type="ECO:0008006" key="3">
    <source>
        <dbReference type="Google" id="ProtNLM"/>
    </source>
</evidence>
<comment type="caution">
    <text evidence="1">The sequence shown here is derived from an EMBL/GenBank/DDBJ whole genome shotgun (WGS) entry which is preliminary data.</text>
</comment>
<dbReference type="SUPFAM" id="SSF47175">
    <property type="entry name" value="Cytochromes"/>
    <property type="match status" value="1"/>
</dbReference>
<dbReference type="GO" id="GO:0009055">
    <property type="term" value="F:electron transfer activity"/>
    <property type="evidence" value="ECO:0007669"/>
    <property type="project" value="InterPro"/>
</dbReference>
<sequence>MSDMMIGTIQPRHERIWRAEQAGNWNLADYELGNLRGAFGRLGRAHPMEEGTPFPDMIESVIQKPLGDLKDAIDRRDDADFGKAYDELSDACNSCHQALNHGTIVIGRPAGPSQTDLIFDKAGR</sequence>
<reference evidence="1 2" key="1">
    <citation type="submission" date="2017-03" db="EMBL/GenBank/DDBJ databases">
        <authorList>
            <person name="Safronova V.I."/>
            <person name="Sazanova A.L."/>
            <person name="Chirak E.R."/>
        </authorList>
    </citation>
    <scope>NUCLEOTIDE SEQUENCE [LARGE SCALE GENOMIC DNA]</scope>
    <source>
        <strain evidence="1 2">Opo-243</strain>
    </source>
</reference>
<proteinExistence type="predicted"/>
<gene>
    <name evidence="1" type="ORF">B5V03_31625</name>
</gene>
<name>A0A4Q1UNL7_9BRAD</name>
<dbReference type="AlphaFoldDB" id="A0A4Q1UNL7"/>
<accession>A0A4Q1UNL7</accession>
<dbReference type="GO" id="GO:0020037">
    <property type="term" value="F:heme binding"/>
    <property type="evidence" value="ECO:0007669"/>
    <property type="project" value="InterPro"/>
</dbReference>
<protein>
    <recommendedName>
        <fullName evidence="3">Cytochrome c domain-containing protein</fullName>
    </recommendedName>
</protein>
<dbReference type="EMBL" id="MZXW01000047">
    <property type="protein sequence ID" value="RXT37874.1"/>
    <property type="molecule type" value="Genomic_DNA"/>
</dbReference>
<dbReference type="OrthoDB" id="6402114at2"/>
<evidence type="ECO:0000313" key="1">
    <source>
        <dbReference type="EMBL" id="RXT37874.1"/>
    </source>
</evidence>
<keyword evidence="2" id="KW-1185">Reference proteome</keyword>
<evidence type="ECO:0000313" key="2">
    <source>
        <dbReference type="Proteomes" id="UP000290819"/>
    </source>
</evidence>
<dbReference type="GO" id="GO:0022900">
    <property type="term" value="P:electron transport chain"/>
    <property type="evidence" value="ECO:0007669"/>
    <property type="project" value="InterPro"/>
</dbReference>
<organism evidence="1 2">
    <name type="scientific">Bradyrhizobium betae</name>
    <dbReference type="NCBI Taxonomy" id="244734"/>
    <lineage>
        <taxon>Bacteria</taxon>
        <taxon>Pseudomonadati</taxon>
        <taxon>Pseudomonadota</taxon>
        <taxon>Alphaproteobacteria</taxon>
        <taxon>Hyphomicrobiales</taxon>
        <taxon>Nitrobacteraceae</taxon>
        <taxon>Bradyrhizobium</taxon>
    </lineage>
</organism>